<evidence type="ECO:0000313" key="1">
    <source>
        <dbReference type="EMBL" id="MBP1999798.1"/>
    </source>
</evidence>
<reference evidence="1 2" key="1">
    <citation type="submission" date="2021-03" db="EMBL/GenBank/DDBJ databases">
        <title>Genomic Encyclopedia of Type Strains, Phase IV (KMG-IV): sequencing the most valuable type-strain genomes for metagenomic binning, comparative biology and taxonomic classification.</title>
        <authorList>
            <person name="Goeker M."/>
        </authorList>
    </citation>
    <scope>NUCLEOTIDE SEQUENCE [LARGE SCALE GENOMIC DNA]</scope>
    <source>
        <strain evidence="1 2">DSM 26806</strain>
    </source>
</reference>
<dbReference type="RefSeq" id="WP_209859346.1">
    <property type="nucleotide sequence ID" value="NZ_JAGGLD010000001.1"/>
</dbReference>
<comment type="caution">
    <text evidence="1">The sequence shown here is derived from an EMBL/GenBank/DDBJ whole genome shotgun (WGS) entry which is preliminary data.</text>
</comment>
<dbReference type="Proteomes" id="UP001519288">
    <property type="component" value="Unassembled WGS sequence"/>
</dbReference>
<proteinExistence type="predicted"/>
<protein>
    <submittedName>
        <fullName evidence="1">Uncharacterized protein</fullName>
    </submittedName>
</protein>
<evidence type="ECO:0000313" key="2">
    <source>
        <dbReference type="Proteomes" id="UP001519288"/>
    </source>
</evidence>
<accession>A0ABS4JDM5</accession>
<keyword evidence="2" id="KW-1185">Reference proteome</keyword>
<dbReference type="EMBL" id="JAGGLD010000001">
    <property type="protein sequence ID" value="MBP1999798.1"/>
    <property type="molecule type" value="Genomic_DNA"/>
</dbReference>
<sequence>MSIVRFWEDNRGQATEIAIALSIVMASDYRLRLFLSQDIGMATSETLLPDQLQQGMDALMRLSLSRLLSRDNFIEYTESIIQGRMDIANWQNFKQIQKNNFHTSTSWIRGYEQILRIAADLYDVLFLNENQSLMGGGDSILEKDGAQKDDMVIAVVPQRISALDHFFEMVQSKPTLYHPSILLLIPNYDEKQYLTITNIKRRYTTTLRIEGLPYTRSFTDACNTYQVKSYMERLIHASARRNGEQAFLRALRTICSFILKMIDREGEFIKERGA</sequence>
<gene>
    <name evidence="1" type="ORF">J2Z69_000817</name>
</gene>
<name>A0ABS4JDM5_9BACL</name>
<organism evidence="1 2">
    <name type="scientific">Paenibacillus shirakamiensis</name>
    <dbReference type="NCBI Taxonomy" id="1265935"/>
    <lineage>
        <taxon>Bacteria</taxon>
        <taxon>Bacillati</taxon>
        <taxon>Bacillota</taxon>
        <taxon>Bacilli</taxon>
        <taxon>Bacillales</taxon>
        <taxon>Paenibacillaceae</taxon>
        <taxon>Paenibacillus</taxon>
    </lineage>
</organism>